<feature type="region of interest" description="Disordered" evidence="6">
    <location>
        <begin position="231"/>
        <end position="273"/>
    </location>
</feature>
<keyword evidence="4 5" id="KW-0539">Nucleus</keyword>
<keyword evidence="8" id="KW-1185">Reference proteome</keyword>
<evidence type="ECO:0000313" key="8">
    <source>
        <dbReference type="Proteomes" id="UP000440578"/>
    </source>
</evidence>
<evidence type="ECO:0000256" key="6">
    <source>
        <dbReference type="SAM" id="MobiDB-lite"/>
    </source>
</evidence>
<dbReference type="OrthoDB" id="5072at2759"/>
<evidence type="ECO:0000256" key="1">
    <source>
        <dbReference type="ARBA" id="ARBA00008838"/>
    </source>
</evidence>
<dbReference type="PIRSF" id="PIRSF017302">
    <property type="entry name" value="Gltscr2"/>
    <property type="match status" value="1"/>
</dbReference>
<proteinExistence type="inferred from homology"/>
<reference evidence="7 8" key="1">
    <citation type="submission" date="2019-07" db="EMBL/GenBank/DDBJ databases">
        <title>Draft genome assembly of a fouling barnacle, Amphibalanus amphitrite (Darwin, 1854): The first reference genome for Thecostraca.</title>
        <authorList>
            <person name="Kim W."/>
        </authorList>
    </citation>
    <scope>NUCLEOTIDE SEQUENCE [LARGE SCALE GENOMIC DNA]</scope>
    <source>
        <strain evidence="7">SNU_AA5</strain>
        <tissue evidence="7">Soma without cirri and trophi</tissue>
    </source>
</reference>
<feature type="compositionally biased region" description="Basic residues" evidence="6">
    <location>
        <begin position="402"/>
        <end position="412"/>
    </location>
</feature>
<feature type="region of interest" description="Disordered" evidence="6">
    <location>
        <begin position="135"/>
        <end position="161"/>
    </location>
</feature>
<keyword evidence="3 5" id="KW-0690">Ribosome biogenesis</keyword>
<feature type="region of interest" description="Disordered" evidence="6">
    <location>
        <begin position="278"/>
        <end position="297"/>
    </location>
</feature>
<comment type="caution">
    <text evidence="7">The sequence shown here is derived from an EMBL/GenBank/DDBJ whole genome shotgun (WGS) entry which is preliminary data.</text>
</comment>
<dbReference type="GO" id="GO:0005654">
    <property type="term" value="C:nucleoplasm"/>
    <property type="evidence" value="ECO:0007669"/>
    <property type="project" value="UniProtKB-SubCell"/>
</dbReference>
<feature type="compositionally biased region" description="Basic and acidic residues" evidence="6">
    <location>
        <begin position="135"/>
        <end position="149"/>
    </location>
</feature>
<feature type="compositionally biased region" description="Basic residues" evidence="6">
    <location>
        <begin position="278"/>
        <end position="289"/>
    </location>
</feature>
<gene>
    <name evidence="7" type="primary">Nop53</name>
    <name evidence="7" type="ORF">FJT64_013039</name>
</gene>
<dbReference type="GO" id="GO:0005730">
    <property type="term" value="C:nucleolus"/>
    <property type="evidence" value="ECO:0007669"/>
    <property type="project" value="UniProtKB-SubCell"/>
</dbReference>
<dbReference type="AlphaFoldDB" id="A0A6A4VAS1"/>
<comment type="subcellular location">
    <subcellularLocation>
        <location evidence="5">Nucleus</location>
        <location evidence="5">Nucleolus</location>
    </subcellularLocation>
    <subcellularLocation>
        <location evidence="5">Nucleus</location>
        <location evidence="5">Nucleoplasm</location>
    </subcellularLocation>
</comment>
<comment type="function">
    <text evidence="5">May play a role in ribosome biogenesis.</text>
</comment>
<evidence type="ECO:0000256" key="2">
    <source>
        <dbReference type="ARBA" id="ARBA00018339"/>
    </source>
</evidence>
<dbReference type="EMBL" id="VIIS01002099">
    <property type="protein sequence ID" value="KAF0288594.1"/>
    <property type="molecule type" value="Genomic_DNA"/>
</dbReference>
<dbReference type="PANTHER" id="PTHR14211:SF7">
    <property type="entry name" value="RIBOSOME BIOGENESIS PROTEIN NOP53"/>
    <property type="match status" value="1"/>
</dbReference>
<dbReference type="GO" id="GO:0008097">
    <property type="term" value="F:5S rRNA binding"/>
    <property type="evidence" value="ECO:0007669"/>
    <property type="project" value="TreeGrafter"/>
</dbReference>
<sequence length="431" mass="50298">MGAKSKGRIPRNKKKSWKKQVDISEVDEYLDDVRLQERFGGLVSEKESDEIFTIDKSPDEVNPDVLLRQKRPKRPKVDQDNLRCFQNLKGLPGAKVPVKHNYIKDKRPEYIKAKTNRKKAASELLAAVSNDIALKKGEEKKKQLPKDPWADDETADPAGDWLEPALRKMRRCRTEGTVRRPLYMRVKRSLLPAVEPPHAGQSYHPEAADHSALLEEAVLVEHKKEADFQRWERQTTAKFPSRRPTEADWIKEMSGGLGEDEEEKGDDEKSVTLVKKVPKPKTRQQRRKMREREVAERQRLAAVTTRRSENEVFRVRTIAKELRAREARTVERQARRLERQCARASQPLTLGRERFEPTSLELNLTEELPGSLRNIRVEGDPLQERFKSLQKRNIIEPRVRTTQKKKFKRKRFDRITASDREPNKLKTERNF</sequence>
<feature type="compositionally biased region" description="Basic and acidic residues" evidence="6">
    <location>
        <begin position="413"/>
        <end position="431"/>
    </location>
</feature>
<evidence type="ECO:0000313" key="7">
    <source>
        <dbReference type="EMBL" id="KAF0288594.1"/>
    </source>
</evidence>
<dbReference type="InterPro" id="IPR011687">
    <property type="entry name" value="Nop53/GLTSCR2"/>
</dbReference>
<dbReference type="GO" id="GO:0006364">
    <property type="term" value="P:rRNA processing"/>
    <property type="evidence" value="ECO:0007669"/>
    <property type="project" value="TreeGrafter"/>
</dbReference>
<evidence type="ECO:0000256" key="5">
    <source>
        <dbReference type="PIRNR" id="PIRNR017302"/>
    </source>
</evidence>
<dbReference type="Pfam" id="PF07767">
    <property type="entry name" value="Nop53"/>
    <property type="match status" value="1"/>
</dbReference>
<protein>
    <recommendedName>
        <fullName evidence="2 5">Ribosome biogenesis protein NOP53</fullName>
    </recommendedName>
</protein>
<organism evidence="7 8">
    <name type="scientific">Amphibalanus amphitrite</name>
    <name type="common">Striped barnacle</name>
    <name type="synonym">Balanus amphitrite</name>
    <dbReference type="NCBI Taxonomy" id="1232801"/>
    <lineage>
        <taxon>Eukaryota</taxon>
        <taxon>Metazoa</taxon>
        <taxon>Ecdysozoa</taxon>
        <taxon>Arthropoda</taxon>
        <taxon>Crustacea</taxon>
        <taxon>Multicrustacea</taxon>
        <taxon>Cirripedia</taxon>
        <taxon>Thoracica</taxon>
        <taxon>Thoracicalcarea</taxon>
        <taxon>Balanomorpha</taxon>
        <taxon>Balanoidea</taxon>
        <taxon>Balanidae</taxon>
        <taxon>Amphibalaninae</taxon>
        <taxon>Amphibalanus</taxon>
    </lineage>
</organism>
<dbReference type="GO" id="GO:0000027">
    <property type="term" value="P:ribosomal large subunit assembly"/>
    <property type="evidence" value="ECO:0007669"/>
    <property type="project" value="UniProtKB-UniRule"/>
</dbReference>
<evidence type="ECO:0000256" key="3">
    <source>
        <dbReference type="ARBA" id="ARBA00022517"/>
    </source>
</evidence>
<accession>A0A6A4VAS1</accession>
<comment type="similarity">
    <text evidence="1 5">Belongs to the NOP53 family.</text>
</comment>
<dbReference type="PANTHER" id="PTHR14211">
    <property type="entry name" value="GLIOMA SUPPRESSOR CANDIDATE REGION GENE 2"/>
    <property type="match status" value="1"/>
</dbReference>
<name>A0A6A4VAS1_AMPAM</name>
<evidence type="ECO:0000256" key="4">
    <source>
        <dbReference type="ARBA" id="ARBA00023242"/>
    </source>
</evidence>
<dbReference type="Proteomes" id="UP000440578">
    <property type="component" value="Unassembled WGS sequence"/>
</dbReference>
<feature type="region of interest" description="Disordered" evidence="6">
    <location>
        <begin position="402"/>
        <end position="431"/>
    </location>
</feature>